<feature type="repeat" description="ANK" evidence="3">
    <location>
        <begin position="208"/>
        <end position="235"/>
    </location>
</feature>
<gene>
    <name evidence="4" type="primary">Kidins220</name>
    <name evidence="4" type="ORF">AK812_SmicGene8644</name>
</gene>
<keyword evidence="1" id="KW-0677">Repeat</keyword>
<dbReference type="PANTHER" id="PTHR24166:SF48">
    <property type="entry name" value="PROTEIN VAPYRIN"/>
    <property type="match status" value="1"/>
</dbReference>
<evidence type="ECO:0000313" key="5">
    <source>
        <dbReference type="Proteomes" id="UP000186817"/>
    </source>
</evidence>
<dbReference type="Proteomes" id="UP000186817">
    <property type="component" value="Unassembled WGS sequence"/>
</dbReference>
<dbReference type="InterPro" id="IPR002110">
    <property type="entry name" value="Ankyrin_rpt"/>
</dbReference>
<dbReference type="InterPro" id="IPR029071">
    <property type="entry name" value="Ubiquitin-like_domsf"/>
</dbReference>
<dbReference type="InterPro" id="IPR036770">
    <property type="entry name" value="Ankyrin_rpt-contain_sf"/>
</dbReference>
<feature type="repeat" description="ANK" evidence="3">
    <location>
        <begin position="142"/>
        <end position="174"/>
    </location>
</feature>
<keyword evidence="4" id="KW-0808">Transferase</keyword>
<dbReference type="SUPFAM" id="SSF54236">
    <property type="entry name" value="Ubiquitin-like"/>
    <property type="match status" value="1"/>
</dbReference>
<dbReference type="SMART" id="SM00248">
    <property type="entry name" value="ANK"/>
    <property type="match status" value="5"/>
</dbReference>
<proteinExistence type="predicted"/>
<dbReference type="OrthoDB" id="194358at2759"/>
<dbReference type="SUPFAM" id="SSF48403">
    <property type="entry name" value="Ankyrin repeat"/>
    <property type="match status" value="1"/>
</dbReference>
<feature type="repeat" description="ANK" evidence="3">
    <location>
        <begin position="175"/>
        <end position="207"/>
    </location>
</feature>
<dbReference type="Pfam" id="PF13637">
    <property type="entry name" value="Ank_4"/>
    <property type="match status" value="1"/>
</dbReference>
<name>A0A1Q9EKH2_SYMMI</name>
<dbReference type="PANTHER" id="PTHR24166">
    <property type="entry name" value="ROLLING PEBBLES, ISOFORM B"/>
    <property type="match status" value="1"/>
</dbReference>
<feature type="repeat" description="ANK" evidence="3">
    <location>
        <begin position="109"/>
        <end position="141"/>
    </location>
</feature>
<dbReference type="Pfam" id="PF12796">
    <property type="entry name" value="Ank_2"/>
    <property type="match status" value="1"/>
</dbReference>
<dbReference type="PRINTS" id="PR01415">
    <property type="entry name" value="ANKYRIN"/>
</dbReference>
<evidence type="ECO:0000256" key="1">
    <source>
        <dbReference type="ARBA" id="ARBA00022737"/>
    </source>
</evidence>
<reference evidence="4 5" key="1">
    <citation type="submission" date="2016-02" db="EMBL/GenBank/DDBJ databases">
        <title>Genome analysis of coral dinoflagellate symbionts highlights evolutionary adaptations to a symbiotic lifestyle.</title>
        <authorList>
            <person name="Aranda M."/>
            <person name="Li Y."/>
            <person name="Liew Y.J."/>
            <person name="Baumgarten S."/>
            <person name="Simakov O."/>
            <person name="Wilson M."/>
            <person name="Piel J."/>
            <person name="Ashoor H."/>
            <person name="Bougouffa S."/>
            <person name="Bajic V.B."/>
            <person name="Ryu T."/>
            <person name="Ravasi T."/>
            <person name="Bayer T."/>
            <person name="Micklem G."/>
            <person name="Kim H."/>
            <person name="Bhak J."/>
            <person name="Lajeunesse T.C."/>
            <person name="Voolstra C.R."/>
        </authorList>
    </citation>
    <scope>NUCLEOTIDE SEQUENCE [LARGE SCALE GENOMIC DNA]</scope>
    <source>
        <strain evidence="4 5">CCMP2467</strain>
    </source>
</reference>
<organism evidence="4 5">
    <name type="scientific">Symbiodinium microadriaticum</name>
    <name type="common">Dinoflagellate</name>
    <name type="synonym">Zooxanthella microadriatica</name>
    <dbReference type="NCBI Taxonomy" id="2951"/>
    <lineage>
        <taxon>Eukaryota</taxon>
        <taxon>Sar</taxon>
        <taxon>Alveolata</taxon>
        <taxon>Dinophyceae</taxon>
        <taxon>Suessiales</taxon>
        <taxon>Symbiodiniaceae</taxon>
        <taxon>Symbiodinium</taxon>
    </lineage>
</organism>
<dbReference type="PROSITE" id="PS50297">
    <property type="entry name" value="ANK_REP_REGION"/>
    <property type="match status" value="4"/>
</dbReference>
<protein>
    <submittedName>
        <fullName evidence="4">Kinase D-interacting substrate of 220 kDa</fullName>
    </submittedName>
</protein>
<keyword evidence="4" id="KW-0418">Kinase</keyword>
<dbReference type="PROSITE" id="PS50088">
    <property type="entry name" value="ANK_REPEAT"/>
    <property type="match status" value="4"/>
</dbReference>
<sequence length="307" mass="33770">MLRVTMLSGKQVASIPVMELSDVRSLKQRLHRLHNFPARFRQRLLHEGSPLGDDAKLDSITDLELLLLSYHPTSQSQADELVTAAMNGFVDQVEALLQKPQNPDSTDAYARSPLTVASSAGHIDIVRLLLEAGADKDLANTDGITALMISSRHGRLEVVRLLLEADADKDFANNKGDNALMIASRHGHLEVVRLLLEAGADKDVANTDGITALMIASRHGHLEVVRLLLEADAEVQLWIWPCLHPKYPDVRLDGSKPGEASSASAWQSHPCALVRGEDRFSLGSSWYRDANQTSLVWGSTTLEEDFF</sequence>
<dbReference type="InterPro" id="IPR050889">
    <property type="entry name" value="Dendritic_Spine_Reg/Scaffold"/>
</dbReference>
<evidence type="ECO:0000256" key="3">
    <source>
        <dbReference type="PROSITE-ProRule" id="PRU00023"/>
    </source>
</evidence>
<evidence type="ECO:0000256" key="2">
    <source>
        <dbReference type="ARBA" id="ARBA00023043"/>
    </source>
</evidence>
<dbReference type="GO" id="GO:0016301">
    <property type="term" value="F:kinase activity"/>
    <property type="evidence" value="ECO:0007669"/>
    <property type="project" value="UniProtKB-KW"/>
</dbReference>
<dbReference type="AlphaFoldDB" id="A0A1Q9EKH2"/>
<keyword evidence="5" id="KW-1185">Reference proteome</keyword>
<comment type="caution">
    <text evidence="4">The sequence shown here is derived from an EMBL/GenBank/DDBJ whole genome shotgun (WGS) entry which is preliminary data.</text>
</comment>
<dbReference type="Gene3D" id="1.25.40.20">
    <property type="entry name" value="Ankyrin repeat-containing domain"/>
    <property type="match status" value="1"/>
</dbReference>
<dbReference type="EMBL" id="LSRX01000129">
    <property type="protein sequence ID" value="OLQ07915.1"/>
    <property type="molecule type" value="Genomic_DNA"/>
</dbReference>
<accession>A0A1Q9EKH2</accession>
<keyword evidence="2 3" id="KW-0040">ANK repeat</keyword>
<evidence type="ECO:0000313" key="4">
    <source>
        <dbReference type="EMBL" id="OLQ07915.1"/>
    </source>
</evidence>